<dbReference type="Proteomes" id="UP001383192">
    <property type="component" value="Unassembled WGS sequence"/>
</dbReference>
<evidence type="ECO:0000313" key="3">
    <source>
        <dbReference type="Proteomes" id="UP001383192"/>
    </source>
</evidence>
<dbReference type="Gene3D" id="1.25.10.10">
    <property type="entry name" value="Leucine-rich Repeat Variant"/>
    <property type="match status" value="1"/>
</dbReference>
<dbReference type="Pfam" id="PF08506">
    <property type="entry name" value="Cse1"/>
    <property type="match status" value="1"/>
</dbReference>
<keyword evidence="2" id="KW-0675">Receptor</keyword>
<feature type="domain" description="Exportin-2 central" evidence="1">
    <location>
        <begin position="6"/>
        <end position="37"/>
    </location>
</feature>
<protein>
    <submittedName>
        <fullName evidence="2">Importin-alpha export receptor</fullName>
    </submittedName>
</protein>
<proteinExistence type="predicted"/>
<sequence>MCMKILQAQANAHPILQGDAIRFLYTFRNQLTKQQLPLSVLPLERGEAPGQSQRPQLVRLLTDIRL</sequence>
<accession>A0AAW0B806</accession>
<dbReference type="GO" id="GO:0006886">
    <property type="term" value="P:intracellular protein transport"/>
    <property type="evidence" value="ECO:0007669"/>
    <property type="project" value="InterPro"/>
</dbReference>
<gene>
    <name evidence="2" type="primary">CSE1_8</name>
    <name evidence="2" type="ORF">VNI00_017500</name>
</gene>
<dbReference type="InterPro" id="IPR011989">
    <property type="entry name" value="ARM-like"/>
</dbReference>
<evidence type="ECO:0000259" key="1">
    <source>
        <dbReference type="Pfam" id="PF08506"/>
    </source>
</evidence>
<name>A0AAW0B806_9AGAR</name>
<comment type="caution">
    <text evidence="2">The sequence shown here is derived from an EMBL/GenBank/DDBJ whole genome shotgun (WGS) entry which is preliminary data.</text>
</comment>
<evidence type="ECO:0000313" key="2">
    <source>
        <dbReference type="EMBL" id="KAK7021097.1"/>
    </source>
</evidence>
<organism evidence="2 3">
    <name type="scientific">Paramarasmius palmivorus</name>
    <dbReference type="NCBI Taxonomy" id="297713"/>
    <lineage>
        <taxon>Eukaryota</taxon>
        <taxon>Fungi</taxon>
        <taxon>Dikarya</taxon>
        <taxon>Basidiomycota</taxon>
        <taxon>Agaricomycotina</taxon>
        <taxon>Agaricomycetes</taxon>
        <taxon>Agaricomycetidae</taxon>
        <taxon>Agaricales</taxon>
        <taxon>Marasmiineae</taxon>
        <taxon>Marasmiaceae</taxon>
        <taxon>Paramarasmius</taxon>
    </lineage>
</organism>
<reference evidence="2 3" key="1">
    <citation type="submission" date="2024-01" db="EMBL/GenBank/DDBJ databases">
        <title>A draft genome for a cacao thread blight-causing isolate of Paramarasmius palmivorus.</title>
        <authorList>
            <person name="Baruah I.K."/>
            <person name="Bukari Y."/>
            <person name="Amoako-Attah I."/>
            <person name="Meinhardt L.W."/>
            <person name="Bailey B.A."/>
            <person name="Cohen S.P."/>
        </authorList>
    </citation>
    <scope>NUCLEOTIDE SEQUENCE [LARGE SCALE GENOMIC DNA]</scope>
    <source>
        <strain evidence="2 3">GH-12</strain>
    </source>
</reference>
<dbReference type="EMBL" id="JAYKXP010000175">
    <property type="protein sequence ID" value="KAK7021097.1"/>
    <property type="molecule type" value="Genomic_DNA"/>
</dbReference>
<keyword evidence="3" id="KW-1185">Reference proteome</keyword>
<dbReference type="InterPro" id="IPR013713">
    <property type="entry name" value="XPO2_central"/>
</dbReference>
<dbReference type="AlphaFoldDB" id="A0AAW0B806"/>